<evidence type="ECO:0000313" key="14">
    <source>
        <dbReference type="EMBL" id="KAL2081198.1"/>
    </source>
</evidence>
<dbReference type="PROSITE" id="PS51383">
    <property type="entry name" value="YJEF_C_3"/>
    <property type="match status" value="1"/>
</dbReference>
<comment type="cofactor">
    <cofactor evidence="10">
        <name>Mg(2+)</name>
        <dbReference type="ChEBI" id="CHEBI:18420"/>
    </cofactor>
</comment>
<feature type="compositionally biased region" description="Low complexity" evidence="12">
    <location>
        <begin position="301"/>
        <end position="311"/>
    </location>
</feature>
<evidence type="ECO:0000256" key="4">
    <source>
        <dbReference type="ARBA" id="ARBA00022857"/>
    </source>
</evidence>
<dbReference type="PANTHER" id="PTHR12592">
    <property type="entry name" value="ATP-DEPENDENT (S)-NAD(P)H-HYDRATE DEHYDRATASE FAMILY MEMBER"/>
    <property type="match status" value="1"/>
</dbReference>
<feature type="binding site" evidence="10">
    <location>
        <position position="470"/>
    </location>
    <ligand>
        <name>(6S)-NADPHX</name>
        <dbReference type="ChEBI" id="CHEBI:64076"/>
    </ligand>
</feature>
<feature type="coiled-coil region" evidence="11">
    <location>
        <begin position="204"/>
        <end position="239"/>
    </location>
</feature>
<evidence type="ECO:0000256" key="12">
    <source>
        <dbReference type="SAM" id="MobiDB-lite"/>
    </source>
</evidence>
<gene>
    <name evidence="14" type="ORF">ACEWY4_023051</name>
</gene>
<comment type="function">
    <text evidence="9 10">Catalyzes the dehydration of the S-form of NAD(P)HX at the expense of ATP, which is converted to ADP. Together with NAD(P)HX epimerase, which catalyzes the epimerization of the S- and R-forms, the enzyme allows the repair of both epimers of NAD(P)HX, a damaged form of NAD(P)H that is a result of enzymatic or heat-dependent hydration.</text>
</comment>
<dbReference type="AlphaFoldDB" id="A0ABD1J5E6"/>
<keyword evidence="2 10" id="KW-0547">Nucleotide-binding</keyword>
<accession>A0ABD1J5E6</accession>
<dbReference type="InterPro" id="IPR044822">
    <property type="entry name" value="Myb_DNA-bind_4"/>
</dbReference>
<keyword evidence="4" id="KW-0521">NADP</keyword>
<evidence type="ECO:0000256" key="2">
    <source>
        <dbReference type="ARBA" id="ARBA00022741"/>
    </source>
</evidence>
<organism evidence="14 15">
    <name type="scientific">Coilia grayii</name>
    <name type="common">Gray's grenadier anchovy</name>
    <dbReference type="NCBI Taxonomy" id="363190"/>
    <lineage>
        <taxon>Eukaryota</taxon>
        <taxon>Metazoa</taxon>
        <taxon>Chordata</taxon>
        <taxon>Craniata</taxon>
        <taxon>Vertebrata</taxon>
        <taxon>Euteleostomi</taxon>
        <taxon>Actinopterygii</taxon>
        <taxon>Neopterygii</taxon>
        <taxon>Teleostei</taxon>
        <taxon>Clupei</taxon>
        <taxon>Clupeiformes</taxon>
        <taxon>Clupeoidei</taxon>
        <taxon>Engraulidae</taxon>
        <taxon>Coilinae</taxon>
        <taxon>Coilia</taxon>
    </lineage>
</organism>
<dbReference type="FunFam" id="3.40.1190.20:FF:000013">
    <property type="entry name" value="ATP-dependent (S)-NAD(P)H-hydrate dehydratase"/>
    <property type="match status" value="1"/>
</dbReference>
<evidence type="ECO:0000313" key="15">
    <source>
        <dbReference type="Proteomes" id="UP001591681"/>
    </source>
</evidence>
<comment type="catalytic activity">
    <reaction evidence="7 10">
        <text>(6S)-NADPHX + ATP = ADP + phosphate + NADPH + H(+)</text>
        <dbReference type="Rhea" id="RHEA:32231"/>
        <dbReference type="ChEBI" id="CHEBI:15378"/>
        <dbReference type="ChEBI" id="CHEBI:30616"/>
        <dbReference type="ChEBI" id="CHEBI:43474"/>
        <dbReference type="ChEBI" id="CHEBI:57783"/>
        <dbReference type="ChEBI" id="CHEBI:64076"/>
        <dbReference type="ChEBI" id="CHEBI:456216"/>
        <dbReference type="EC" id="4.2.1.93"/>
    </reaction>
</comment>
<evidence type="ECO:0000256" key="10">
    <source>
        <dbReference type="HAMAP-Rule" id="MF_03157"/>
    </source>
</evidence>
<feature type="binding site" evidence="10">
    <location>
        <position position="592"/>
    </location>
    <ligand>
        <name>(6S)-NADPHX</name>
        <dbReference type="ChEBI" id="CHEBI:64076"/>
    </ligand>
</feature>
<feature type="domain" description="YjeF C-terminal" evidence="13">
    <location>
        <begin position="370"/>
        <end position="661"/>
    </location>
</feature>
<evidence type="ECO:0000256" key="6">
    <source>
        <dbReference type="ARBA" id="ARBA00023239"/>
    </source>
</evidence>
<evidence type="ECO:0000256" key="5">
    <source>
        <dbReference type="ARBA" id="ARBA00023027"/>
    </source>
</evidence>
<proteinExistence type="inferred from homology"/>
<feature type="binding site" evidence="10">
    <location>
        <begin position="563"/>
        <end position="567"/>
    </location>
    <ligand>
        <name>ATP</name>
        <dbReference type="ChEBI" id="CHEBI:30616"/>
    </ligand>
</feature>
<dbReference type="CDD" id="cd01171">
    <property type="entry name" value="YXKO-related"/>
    <property type="match status" value="1"/>
</dbReference>
<comment type="similarity">
    <text evidence="10">Belongs to the NnrD/CARKD family.</text>
</comment>
<dbReference type="GO" id="GO:0047453">
    <property type="term" value="F:ATP-dependent NAD(P)H-hydrate dehydratase activity"/>
    <property type="evidence" value="ECO:0007669"/>
    <property type="project" value="UniProtKB-UniRule"/>
</dbReference>
<dbReference type="Pfam" id="PF01256">
    <property type="entry name" value="Carb_kinase"/>
    <property type="match status" value="1"/>
</dbReference>
<dbReference type="NCBIfam" id="TIGR00196">
    <property type="entry name" value="yjeF_cterm"/>
    <property type="match status" value="1"/>
</dbReference>
<dbReference type="Gene3D" id="1.10.10.60">
    <property type="entry name" value="Homeodomain-like"/>
    <property type="match status" value="1"/>
</dbReference>
<dbReference type="GO" id="GO:0005524">
    <property type="term" value="F:ATP binding"/>
    <property type="evidence" value="ECO:0007669"/>
    <property type="project" value="UniProtKB-KW"/>
</dbReference>
<name>A0ABD1J5E6_9TELE</name>
<reference evidence="14 15" key="1">
    <citation type="submission" date="2024-09" db="EMBL/GenBank/DDBJ databases">
        <title>A chromosome-level genome assembly of Gray's grenadier anchovy, Coilia grayii.</title>
        <authorList>
            <person name="Fu Z."/>
        </authorList>
    </citation>
    <scope>NUCLEOTIDE SEQUENCE [LARGE SCALE GENOMIC DNA]</scope>
    <source>
        <strain evidence="14">G4</strain>
        <tissue evidence="14">Muscle</tissue>
    </source>
</reference>
<dbReference type="SUPFAM" id="SSF53613">
    <property type="entry name" value="Ribokinase-like"/>
    <property type="match status" value="1"/>
</dbReference>
<evidence type="ECO:0000259" key="13">
    <source>
        <dbReference type="PROSITE" id="PS51383"/>
    </source>
</evidence>
<dbReference type="InterPro" id="IPR029056">
    <property type="entry name" value="Ribokinase-like"/>
</dbReference>
<feature type="binding site" evidence="10">
    <location>
        <begin position="582"/>
        <end position="591"/>
    </location>
    <ligand>
        <name>ATP</name>
        <dbReference type="ChEBI" id="CHEBI:30616"/>
    </ligand>
</feature>
<keyword evidence="1 10" id="KW-0597">Phosphoprotein</keyword>
<protein>
    <recommendedName>
        <fullName evidence="10">ATP-dependent (S)-NAD(P)H-hydrate dehydratase</fullName>
        <ecNumber evidence="10">4.2.1.93</ecNumber>
    </recommendedName>
    <alternativeName>
        <fullName evidence="10">ATP-dependent NAD(P)HX dehydratase</fullName>
    </alternativeName>
</protein>
<evidence type="ECO:0000256" key="8">
    <source>
        <dbReference type="ARBA" id="ARBA00048847"/>
    </source>
</evidence>
<dbReference type="EC" id="4.2.1.93" evidence="10"/>
<evidence type="ECO:0000256" key="1">
    <source>
        <dbReference type="ARBA" id="ARBA00022553"/>
    </source>
</evidence>
<keyword evidence="3 10" id="KW-0067">ATP-binding</keyword>
<evidence type="ECO:0000256" key="9">
    <source>
        <dbReference type="ARBA" id="ARBA00057267"/>
    </source>
</evidence>
<dbReference type="HAMAP" id="MF_01965">
    <property type="entry name" value="NADHX_dehydratase"/>
    <property type="match status" value="1"/>
</dbReference>
<feature type="binding site" evidence="10">
    <location>
        <begin position="523"/>
        <end position="529"/>
    </location>
    <ligand>
        <name>(6S)-NADPHX</name>
        <dbReference type="ChEBI" id="CHEBI:64076"/>
    </ligand>
</feature>
<feature type="compositionally biased region" description="Polar residues" evidence="12">
    <location>
        <begin position="275"/>
        <end position="294"/>
    </location>
</feature>
<dbReference type="InterPro" id="IPR000631">
    <property type="entry name" value="CARKD"/>
</dbReference>
<dbReference type="Gene3D" id="3.40.1190.20">
    <property type="match status" value="1"/>
</dbReference>
<evidence type="ECO:0000256" key="3">
    <source>
        <dbReference type="ARBA" id="ARBA00022840"/>
    </source>
</evidence>
<keyword evidence="5 10" id="KW-0520">NAD</keyword>
<comment type="catalytic activity">
    <reaction evidence="8 10">
        <text>(6S)-NADHX + ATP = ADP + phosphate + NADH + H(+)</text>
        <dbReference type="Rhea" id="RHEA:19017"/>
        <dbReference type="ChEBI" id="CHEBI:15378"/>
        <dbReference type="ChEBI" id="CHEBI:30616"/>
        <dbReference type="ChEBI" id="CHEBI:43474"/>
        <dbReference type="ChEBI" id="CHEBI:57945"/>
        <dbReference type="ChEBI" id="CHEBI:64074"/>
        <dbReference type="ChEBI" id="CHEBI:456216"/>
        <dbReference type="EC" id="4.2.1.93"/>
    </reaction>
</comment>
<keyword evidence="15" id="KW-1185">Reference proteome</keyword>
<evidence type="ECO:0000256" key="7">
    <source>
        <dbReference type="ARBA" id="ARBA00047472"/>
    </source>
</evidence>
<sequence length="664" mass="72985">MLVNPTRGFLWSDAETRALLTIWGEQDVQTALDGNFRNSHVYRDVASRLGDMGYDRTPDQCRIRVKSLKRQYYQAKDAFKKNNGQYRKLCKFFEEMERILGNRPTVDPQDMIDSVAVGDEMMDGTEEEGEGTEQSSDSYMPTATEYAEHPVKIEYPSYTIPVTVGSVPVKPINSQTRVTPSTSSCRPCRRGRKRVASLPLDKLLERFLEQSAEAEENFYKMEEQRLQQEERRREAEHARELHMLHMLGQIFGNISSGGGGGGGGGGGVGGRGGVSTASGNVSATPMQSASSPTPMSVHVAPTSSSWSQVRSQHSRQQKQQQKPPYHHHHHHQPGTVSPLSHHLPDHGLESVPVIERSFSLGSSAHSMENTLQLVKNIIPPLTSKKHKGQDGRVGIIGGCQEYTGAPYFAAISALKVGADLSHVFCTKDAATVIKSYSPELIVHPVLDSPNAVEEIEKWLPRLHTLVVGPGLGREDVLLKTAKEVIEKSKTRDIPIVIDADGLWLVAKQPSVIQGYQKGILTPNFMEFSRLYEAMHQEPLDSTDHHRNAQQLSIAMGNLTVVLKGEEDLITDGNMVLTCSQEGSGRRCGGQGDLLSGSLGAFAHWAFNAPADATKSVNPTLVAAFGATSLTRQCNRQAFHKHGRSTTTSDMIQEISAAFKKLFES</sequence>
<dbReference type="EMBL" id="JBHFQA010000020">
    <property type="protein sequence ID" value="KAL2081198.1"/>
    <property type="molecule type" value="Genomic_DNA"/>
</dbReference>
<dbReference type="PANTHER" id="PTHR12592:SF0">
    <property type="entry name" value="ATP-DEPENDENT (S)-NAD(P)H-HYDRATE DEHYDRATASE"/>
    <property type="match status" value="1"/>
</dbReference>
<dbReference type="FunFam" id="1.10.10.60:FF:000032">
    <property type="entry name" value="Zinc finger and SCAN domain-containing 20"/>
    <property type="match status" value="1"/>
</dbReference>
<keyword evidence="6 10" id="KW-0456">Lyase</keyword>
<comment type="caution">
    <text evidence="14">The sequence shown here is derived from an EMBL/GenBank/DDBJ whole genome shotgun (WGS) entry which is preliminary data.</text>
</comment>
<evidence type="ECO:0000256" key="11">
    <source>
        <dbReference type="SAM" id="Coils"/>
    </source>
</evidence>
<feature type="region of interest" description="Disordered" evidence="12">
    <location>
        <begin position="261"/>
        <end position="346"/>
    </location>
</feature>
<keyword evidence="11" id="KW-0175">Coiled coil</keyword>
<dbReference type="Pfam" id="PF13837">
    <property type="entry name" value="Myb_DNA-bind_4"/>
    <property type="match status" value="1"/>
</dbReference>
<dbReference type="Proteomes" id="UP001591681">
    <property type="component" value="Unassembled WGS sequence"/>
</dbReference>
<dbReference type="GO" id="GO:0046496">
    <property type="term" value="P:nicotinamide nucleotide metabolic process"/>
    <property type="evidence" value="ECO:0007669"/>
    <property type="project" value="UniProtKB-UniRule"/>
</dbReference>
<feature type="compositionally biased region" description="Gly residues" evidence="12">
    <location>
        <begin position="261"/>
        <end position="273"/>
    </location>
</feature>